<dbReference type="SUPFAM" id="SSF117892">
    <property type="entry name" value="Band 7/SPFH domain"/>
    <property type="match status" value="1"/>
</dbReference>
<sequence>MSITLIALSVKVVEPTEYGVEWDTVWKQFGNTYDQGRYLVGPTNTIITFSNTYQSIDYTLTGSGIELNCMSQDGMTVIIDVVSQYKVIRGGLVDLLMLYDDKLDSFVKTVAASTFINVCSFYQVETGFLQNRQNISMEMLSSFKQKLLEIGIQVETQFAELRNYRYNATYAEAVTDKQVAQQQIELLLSQRPVLVTNAQTVLVSATEQALIDLQRADTMASSAIQSSSSIAQSKYNQWEQYALGFAATLSKLNMTASTFVQTYLTVVPLTDDTNTNQIYVRF</sequence>
<evidence type="ECO:0000259" key="1">
    <source>
        <dbReference type="Pfam" id="PF01145"/>
    </source>
</evidence>
<dbReference type="InterPro" id="IPR001107">
    <property type="entry name" value="Band_7"/>
</dbReference>
<organism evidence="2">
    <name type="scientific">Terrestrivirus sp</name>
    <dbReference type="NCBI Taxonomy" id="2487775"/>
    <lineage>
        <taxon>Viruses</taxon>
        <taxon>Varidnaviria</taxon>
        <taxon>Bamfordvirae</taxon>
        <taxon>Nucleocytoviricota</taxon>
        <taxon>Megaviricetes</taxon>
        <taxon>Imitervirales</taxon>
        <taxon>Mimiviridae</taxon>
        <taxon>Klosneuvirinae</taxon>
    </lineage>
</organism>
<feature type="domain" description="Band 7" evidence="1">
    <location>
        <begin position="11"/>
        <end position="184"/>
    </location>
</feature>
<dbReference type="InterPro" id="IPR036013">
    <property type="entry name" value="Band_7/SPFH_dom_sf"/>
</dbReference>
<evidence type="ECO:0000313" key="2">
    <source>
        <dbReference type="EMBL" id="AYV76179.1"/>
    </source>
</evidence>
<proteinExistence type="predicted"/>
<accession>A0A3G4ZRY2</accession>
<protein>
    <recommendedName>
        <fullName evidence="1">Band 7 domain-containing protein</fullName>
    </recommendedName>
</protein>
<dbReference type="EMBL" id="MK071983">
    <property type="protein sequence ID" value="AYV76179.1"/>
    <property type="molecule type" value="Genomic_DNA"/>
</dbReference>
<gene>
    <name evidence="2" type="ORF">Terrestrivirus5_1</name>
</gene>
<reference evidence="2" key="1">
    <citation type="submission" date="2018-10" db="EMBL/GenBank/DDBJ databases">
        <title>Hidden diversity of soil giant viruses.</title>
        <authorList>
            <person name="Schulz F."/>
            <person name="Alteio L."/>
            <person name="Goudeau D."/>
            <person name="Ryan E.M."/>
            <person name="Malmstrom R.R."/>
            <person name="Blanchard J."/>
            <person name="Woyke T."/>
        </authorList>
    </citation>
    <scope>NUCLEOTIDE SEQUENCE</scope>
    <source>
        <strain evidence="2">TEV1</strain>
    </source>
</reference>
<dbReference type="Gene3D" id="3.30.479.30">
    <property type="entry name" value="Band 7 domain"/>
    <property type="match status" value="1"/>
</dbReference>
<name>A0A3G4ZRY2_9VIRU</name>
<dbReference type="Pfam" id="PF01145">
    <property type="entry name" value="Band_7"/>
    <property type="match status" value="1"/>
</dbReference>